<dbReference type="AlphaFoldDB" id="A0A061IPU2"/>
<dbReference type="InterPro" id="IPR015510">
    <property type="entry name" value="PGRP"/>
</dbReference>
<dbReference type="GO" id="GO:0051239">
    <property type="term" value="P:regulation of multicellular organismal process"/>
    <property type="evidence" value="ECO:0007669"/>
    <property type="project" value="UniProtKB-ARBA"/>
</dbReference>
<dbReference type="SMART" id="SM00701">
    <property type="entry name" value="PGRP"/>
    <property type="match status" value="2"/>
</dbReference>
<dbReference type="InterPro" id="IPR002502">
    <property type="entry name" value="Amidase_domain"/>
</dbReference>
<comment type="similarity">
    <text evidence="1">Belongs to the N-acetylmuramoyl-L-alanine amidase 2 family.</text>
</comment>
<dbReference type="CDD" id="cd06583">
    <property type="entry name" value="PGRP"/>
    <property type="match status" value="2"/>
</dbReference>
<dbReference type="GO" id="GO:0002376">
    <property type="term" value="P:immune system process"/>
    <property type="evidence" value="ECO:0007669"/>
    <property type="project" value="UniProtKB-KW"/>
</dbReference>
<evidence type="ECO:0000256" key="2">
    <source>
        <dbReference type="ARBA" id="ARBA00022859"/>
    </source>
</evidence>
<feature type="domain" description="N-acetylmuramoyl-L-alanine amidase" evidence="3">
    <location>
        <begin position="72"/>
        <end position="205"/>
    </location>
</feature>
<keyword evidence="2" id="KW-0391">Immunity</keyword>
<evidence type="ECO:0000259" key="3">
    <source>
        <dbReference type="SMART" id="SM00644"/>
    </source>
</evidence>
<evidence type="ECO:0000313" key="6">
    <source>
        <dbReference type="Proteomes" id="UP000030759"/>
    </source>
</evidence>
<reference evidence="6" key="1">
    <citation type="journal article" date="2013" name="Nat. Biotechnol.">
        <title>Chinese hamster genome sequenced from sorted chromosomes.</title>
        <authorList>
            <person name="Brinkrolf K."/>
            <person name="Rupp O."/>
            <person name="Laux H."/>
            <person name="Kollin F."/>
            <person name="Ernst W."/>
            <person name="Linke B."/>
            <person name="Kofler R."/>
            <person name="Romand S."/>
            <person name="Hesse F."/>
            <person name="Budach W.E."/>
            <person name="Galosy S."/>
            <person name="Muller D."/>
            <person name="Noll T."/>
            <person name="Wienberg J."/>
            <person name="Jostock T."/>
            <person name="Leonard M."/>
            <person name="Grillari J."/>
            <person name="Tauch A."/>
            <person name="Goesmann A."/>
            <person name="Helk B."/>
            <person name="Mott J.E."/>
            <person name="Puhler A."/>
            <person name="Borth N."/>
        </authorList>
    </citation>
    <scope>NUCLEOTIDE SEQUENCE [LARGE SCALE GENOMIC DNA]</scope>
    <source>
        <strain evidence="6">17A/GY</strain>
    </source>
</reference>
<protein>
    <submittedName>
        <fullName evidence="5">Peptidoglycan recognition protein 4</fullName>
        <ecNumber evidence="5">3.5.1.28</ecNumber>
    </submittedName>
</protein>
<dbReference type="EMBL" id="KE663882">
    <property type="protein sequence ID" value="ERE90691.1"/>
    <property type="molecule type" value="Genomic_DNA"/>
</dbReference>
<dbReference type="SUPFAM" id="SSF55846">
    <property type="entry name" value="N-acetylmuramoyl-L-alanine amidase-like"/>
    <property type="match status" value="2"/>
</dbReference>
<dbReference type="PANTHER" id="PTHR11022">
    <property type="entry name" value="PEPTIDOGLYCAN RECOGNITION PROTEIN"/>
    <property type="match status" value="1"/>
</dbReference>
<feature type="domain" description="N-acetylmuramoyl-L-alanine amidase" evidence="3">
    <location>
        <begin position="217"/>
        <end position="354"/>
    </location>
</feature>
<accession>A0A061IPU2</accession>
<feature type="domain" description="Peptidoglycan recognition protein family" evidence="4">
    <location>
        <begin position="207"/>
        <end position="348"/>
    </location>
</feature>
<dbReference type="InterPro" id="IPR006619">
    <property type="entry name" value="PGRP_domain_met/bac"/>
</dbReference>
<sequence>MFDCESLHQFLNEASLMMTGLGASSREKTQTNQMSEGFQQLLGNISQFLEKGKPGRDDDFIMVSREEWGTKATGCSSKLSRPANALVIHHVPGLECHSQTVCGRKLQELQAYHIRNGWCDVVYNFLVGDDGRVYEGVGWNIQGSHDQGYNNISLGIAFFGAQEALKGLISHAVKKGHLSPKYIQPLLVKSENCLVPPQKGRQKRACPHIVPRSAWGARESHCSKMTLPAKYAIILHSAGRTCSQPNECRLLVRDLQSFFMDRLNDCDIGYNFLVGQDGGVYEGVGWNSQGSHTDGYNDIALSITFLGLFTGSSPNAAALEAAQDLIQCAVDKGYLTPDYLLMGHSDVSNTLSPGQALYNIIKTWPHFKH</sequence>
<proteinExistence type="inferred from homology"/>
<evidence type="ECO:0000256" key="1">
    <source>
        <dbReference type="ARBA" id="ARBA00007553"/>
    </source>
</evidence>
<dbReference type="Gene3D" id="3.40.80.10">
    <property type="entry name" value="Peptidoglycan recognition protein-like"/>
    <property type="match status" value="2"/>
</dbReference>
<dbReference type="PANTHER" id="PTHR11022:SF12">
    <property type="entry name" value="PEPTIDOGLYCAN RECOGNITION PROTEIN 3"/>
    <property type="match status" value="1"/>
</dbReference>
<evidence type="ECO:0000313" key="5">
    <source>
        <dbReference type="EMBL" id="ERE90691.1"/>
    </source>
</evidence>
<dbReference type="FunFam" id="3.40.80.10:FF:000001">
    <property type="entry name" value="Peptidoglycan recognition protein 1"/>
    <property type="match status" value="1"/>
</dbReference>
<gene>
    <name evidence="5" type="ORF">H671_1g1497</name>
</gene>
<dbReference type="SMART" id="SM00644">
    <property type="entry name" value="Ami_2"/>
    <property type="match status" value="2"/>
</dbReference>
<dbReference type="GO" id="GO:0009253">
    <property type="term" value="P:peptidoglycan catabolic process"/>
    <property type="evidence" value="ECO:0007669"/>
    <property type="project" value="InterPro"/>
</dbReference>
<dbReference type="GO" id="GO:0008745">
    <property type="term" value="F:N-acetylmuramoyl-L-alanine amidase activity"/>
    <property type="evidence" value="ECO:0007669"/>
    <property type="project" value="UniProtKB-EC"/>
</dbReference>
<dbReference type="Pfam" id="PF01510">
    <property type="entry name" value="Amidase_2"/>
    <property type="match status" value="2"/>
</dbReference>
<feature type="domain" description="Peptidoglycan recognition protein family" evidence="4">
    <location>
        <begin position="63"/>
        <end position="191"/>
    </location>
</feature>
<keyword evidence="5" id="KW-0378">Hydrolase</keyword>
<name>A0A061IPU2_CRIGR</name>
<dbReference type="GO" id="GO:0008270">
    <property type="term" value="F:zinc ion binding"/>
    <property type="evidence" value="ECO:0007669"/>
    <property type="project" value="InterPro"/>
</dbReference>
<dbReference type="EC" id="3.5.1.28" evidence="5"/>
<dbReference type="InterPro" id="IPR036505">
    <property type="entry name" value="Amidase/PGRP_sf"/>
</dbReference>
<organism evidence="5 6">
    <name type="scientific">Cricetulus griseus</name>
    <name type="common">Chinese hamster</name>
    <name type="synonym">Cricetulus barabensis griseus</name>
    <dbReference type="NCBI Taxonomy" id="10029"/>
    <lineage>
        <taxon>Eukaryota</taxon>
        <taxon>Metazoa</taxon>
        <taxon>Chordata</taxon>
        <taxon>Craniata</taxon>
        <taxon>Vertebrata</taxon>
        <taxon>Euteleostomi</taxon>
        <taxon>Mammalia</taxon>
        <taxon>Eutheria</taxon>
        <taxon>Euarchontoglires</taxon>
        <taxon>Glires</taxon>
        <taxon>Rodentia</taxon>
        <taxon>Myomorpha</taxon>
        <taxon>Muroidea</taxon>
        <taxon>Cricetidae</taxon>
        <taxon>Cricetinae</taxon>
        <taxon>Cricetulus</taxon>
    </lineage>
</organism>
<evidence type="ECO:0000259" key="4">
    <source>
        <dbReference type="SMART" id="SM00701"/>
    </source>
</evidence>
<dbReference type="Proteomes" id="UP000030759">
    <property type="component" value="Unassembled WGS sequence"/>
</dbReference>